<dbReference type="AlphaFoldDB" id="A0A653B4R6"/>
<proteinExistence type="predicted"/>
<protein>
    <submittedName>
        <fullName evidence="1">Uncharacterized protein</fullName>
    </submittedName>
</protein>
<sequence>MCKLFIVNLTPPADTKEAIHSAQRQ</sequence>
<dbReference type="EMBL" id="LR130779">
    <property type="protein sequence ID" value="VDN63219.1"/>
    <property type="molecule type" value="Genomic_DNA"/>
</dbReference>
<name>A0A653B4R6_ECTOL</name>
<organism evidence="1">
    <name type="scientific">Ectopseudomonas oleovorans</name>
    <name type="common">Pseudomonas oleovorans</name>
    <dbReference type="NCBI Taxonomy" id="301"/>
    <lineage>
        <taxon>Bacteria</taxon>
        <taxon>Pseudomonadati</taxon>
        <taxon>Pseudomonadota</taxon>
        <taxon>Gammaproteobacteria</taxon>
        <taxon>Pseudomonadales</taxon>
        <taxon>Pseudomonadaceae</taxon>
        <taxon>Ectopseudomonas</taxon>
    </lineage>
</organism>
<evidence type="ECO:0000313" key="1">
    <source>
        <dbReference type="EMBL" id="VDN63219.1"/>
    </source>
</evidence>
<reference evidence="1" key="1">
    <citation type="submission" date="2018-11" db="EMBL/GenBank/DDBJ databases">
        <authorList>
            <consortium name="Genoscope - CEA"/>
            <person name="William W."/>
        </authorList>
    </citation>
    <scope>NUCLEOTIDE SEQUENCE [LARGE SCALE GENOMIC DNA]</scope>
    <source>
        <strain evidence="1">T9AD</strain>
    </source>
</reference>
<accession>A0A653B4R6</accession>
<gene>
    <name evidence="1" type="ORF">POT9AD_2244</name>
</gene>